<protein>
    <submittedName>
        <fullName evidence="3">Tryptophan halogenase</fullName>
    </submittedName>
</protein>
<dbReference type="InterPro" id="IPR033856">
    <property type="entry name" value="Trp_halogen"/>
</dbReference>
<dbReference type="PANTHER" id="PTHR43747">
    <property type="entry name" value="FAD-BINDING PROTEIN"/>
    <property type="match status" value="1"/>
</dbReference>
<dbReference type="RefSeq" id="WP_070176908.1">
    <property type="nucleotide sequence ID" value="NZ_BMJR01000003.1"/>
</dbReference>
<dbReference type="OrthoDB" id="7178350at2"/>
<dbReference type="SUPFAM" id="SSF51905">
    <property type="entry name" value="FAD/NAD(P)-binding domain"/>
    <property type="match status" value="1"/>
</dbReference>
<dbReference type="GO" id="GO:0000166">
    <property type="term" value="F:nucleotide binding"/>
    <property type="evidence" value="ECO:0007669"/>
    <property type="project" value="UniProtKB-KW"/>
</dbReference>
<name>A0A1E8FDI6_9ALTE</name>
<keyword evidence="2" id="KW-0547">Nucleotide-binding</keyword>
<organism evidence="3 4">
    <name type="scientific">Alteromonas lipolytica</name>
    <dbReference type="NCBI Taxonomy" id="1856405"/>
    <lineage>
        <taxon>Bacteria</taxon>
        <taxon>Pseudomonadati</taxon>
        <taxon>Pseudomonadota</taxon>
        <taxon>Gammaproteobacteria</taxon>
        <taxon>Alteromonadales</taxon>
        <taxon>Alteromonadaceae</taxon>
        <taxon>Alteromonas/Salinimonas group</taxon>
        <taxon>Alteromonas</taxon>
    </lineage>
</organism>
<keyword evidence="4" id="KW-1185">Reference proteome</keyword>
<keyword evidence="2" id="KW-0285">Flavoprotein</keyword>
<dbReference type="EMBL" id="MJIC01000014">
    <property type="protein sequence ID" value="OFI33981.1"/>
    <property type="molecule type" value="Genomic_DNA"/>
</dbReference>
<dbReference type="Pfam" id="PF04820">
    <property type="entry name" value="Trp_halogenase"/>
    <property type="match status" value="1"/>
</dbReference>
<comment type="caution">
    <text evidence="3">The sequence shown here is derived from an EMBL/GenBank/DDBJ whole genome shotgun (WGS) entry which is preliminary data.</text>
</comment>
<accession>A0A1E8FDI6</accession>
<keyword evidence="2" id="KW-0274">FAD</keyword>
<sequence length="501" mass="56594">MNSNPSQSIQKIVIVGGGSAGWMTAASLSNVLKGKCDITLIESDEIGIVGVGEATIPPIRVFNQTLGISEAEFLQRTNGTFKLGIEFVNWGSNGSRYFHPFGTYGRQFDTVSMHHYWLSAHQQGQAKPLDEYAMAWHLARKGKFIHPSGDPKNVLSTFEYAYHFDAGLYVKFLRDYAEQRGVKRIEGKISHASKNKDTGFISSVSLENGQVIDGEFFIDCSGFRGLLIEQALHTGYETWSEWLPCDRAWAVPTASNADPIPYTRSTAHTAGWQWRIPLQNRVGNGHVFSSAFISEEHARQQLLDNLDSDTLAEPRLIKFVTGRRKRFWNKNVVAIGLASGFIEPLESTSIHLIQAGIAKLLALFPDKSFNQRSIDEYNRIAIAEVERIRDFIILHYKLMERRDTEMWRYCADMDVPDELAEKIAHFREFGRITKGEMDLFGNTSWLAVHIGQGNTPQRTDPLVHYSDADYTGWLNKLNQVMTQYAQQAPGHMAYINNMTKS</sequence>
<feature type="binding site" evidence="2">
    <location>
        <position position="82"/>
    </location>
    <ligand>
        <name>7-chloro-L-tryptophan</name>
        <dbReference type="ChEBI" id="CHEBI:58713"/>
    </ligand>
</feature>
<dbReference type="PIRSF" id="PIRSF011396">
    <property type="entry name" value="Trp_halogenase"/>
    <property type="match status" value="1"/>
</dbReference>
<evidence type="ECO:0000256" key="1">
    <source>
        <dbReference type="PIRSR" id="PIRSR011396-1"/>
    </source>
</evidence>
<evidence type="ECO:0000313" key="4">
    <source>
        <dbReference type="Proteomes" id="UP000176037"/>
    </source>
</evidence>
<feature type="binding site" evidence="2">
    <location>
        <begin position="17"/>
        <end position="20"/>
    </location>
    <ligand>
        <name>FAD</name>
        <dbReference type="ChEBI" id="CHEBI:57692"/>
    </ligand>
</feature>
<dbReference type="InterPro" id="IPR006905">
    <property type="entry name" value="Flavin_halogenase"/>
</dbReference>
<dbReference type="STRING" id="1856405.BFC17_20720"/>
<gene>
    <name evidence="3" type="ORF">BFC17_20720</name>
</gene>
<evidence type="ECO:0000256" key="2">
    <source>
        <dbReference type="PIRSR" id="PIRSR011396-2"/>
    </source>
</evidence>
<feature type="active site" evidence="1">
    <location>
        <position position="82"/>
    </location>
</feature>
<feature type="binding site" evidence="2">
    <location>
        <position position="346"/>
    </location>
    <ligand>
        <name>L-tryptophan</name>
        <dbReference type="ChEBI" id="CHEBI:57912"/>
    </ligand>
</feature>
<dbReference type="PANTHER" id="PTHR43747:SF4">
    <property type="entry name" value="FLAVIN-DEPENDENT TRYPTOPHAN HALOGENASE"/>
    <property type="match status" value="1"/>
</dbReference>
<feature type="binding site" evidence="2">
    <location>
        <position position="337"/>
    </location>
    <ligand>
        <name>FAD</name>
        <dbReference type="ChEBI" id="CHEBI:57692"/>
    </ligand>
</feature>
<dbReference type="InterPro" id="IPR050816">
    <property type="entry name" value="Flavin-dep_Halogenase_NPB"/>
</dbReference>
<proteinExistence type="predicted"/>
<evidence type="ECO:0000313" key="3">
    <source>
        <dbReference type="EMBL" id="OFI33981.1"/>
    </source>
</evidence>
<dbReference type="AlphaFoldDB" id="A0A1E8FDI6"/>
<feature type="binding site" evidence="2">
    <location>
        <position position="350"/>
    </location>
    <ligand>
        <name>FAD</name>
        <dbReference type="ChEBI" id="CHEBI:57692"/>
    </ligand>
</feature>
<dbReference type="Proteomes" id="UP000176037">
    <property type="component" value="Unassembled WGS sequence"/>
</dbReference>
<dbReference type="InterPro" id="IPR036188">
    <property type="entry name" value="FAD/NAD-bd_sf"/>
</dbReference>
<reference evidence="3 4" key="1">
    <citation type="submission" date="2016-09" db="EMBL/GenBank/DDBJ databases">
        <title>Alteromonas lipolytica, a new species isolated from sea water.</title>
        <authorList>
            <person name="Wu Y.-H."/>
            <person name="Cheng H."/>
            <person name="Xu X.-W."/>
        </authorList>
    </citation>
    <scope>NUCLEOTIDE SEQUENCE [LARGE SCALE GENOMIC DNA]</scope>
    <source>
        <strain evidence="3 4">JW12</strain>
    </source>
</reference>
<dbReference type="GO" id="GO:0004497">
    <property type="term" value="F:monooxygenase activity"/>
    <property type="evidence" value="ECO:0007669"/>
    <property type="project" value="InterPro"/>
</dbReference>
<dbReference type="Gene3D" id="3.50.50.60">
    <property type="entry name" value="FAD/NAD(P)-binding domain"/>
    <property type="match status" value="1"/>
</dbReference>